<sequence>METESAYQEAMKIDQDEPSFVTERGFYQPSTEDTWEAYQALIGIVEQQLGGFPTAVLCGVAHEVLSVLQCHNIAMYGKRYEIEKILNALPDHTFDQLLEISDGITDFFKPDHLEDHRHDDGRDSMFVPEEWFYQPMTEETGTAYKLILDVVKSQIGRESQDAVILCTVAHEVLHILKSDVFGEVKNRKPFVENLVGWITDNDFNILLYAADLIQDFVDPRLGTVGSSSFSRVHRTLVGFGSSETPDLTTIRAVDIDGSVQNGGSGWEESQESQRDHVTRRLSQFTVDDIGDSGGDSDDHVSLDGHDENDEVDGGDEGDRSGVDGGDSGSDGFVVVEEEEDWVMIDDDSGKGTP</sequence>
<keyword evidence="3" id="KW-1185">Reference proteome</keyword>
<feature type="compositionally biased region" description="Acidic residues" evidence="1">
    <location>
        <begin position="335"/>
        <end position="346"/>
    </location>
</feature>
<evidence type="ECO:0000313" key="3">
    <source>
        <dbReference type="Proteomes" id="UP001417504"/>
    </source>
</evidence>
<accession>A0AAP0JME8</accession>
<protein>
    <submittedName>
        <fullName evidence="2">Uncharacterized protein</fullName>
    </submittedName>
</protein>
<name>A0AAP0JME8_9MAGN</name>
<feature type="compositionally biased region" description="Acidic residues" evidence="1">
    <location>
        <begin position="306"/>
        <end position="315"/>
    </location>
</feature>
<feature type="region of interest" description="Disordered" evidence="1">
    <location>
        <begin position="285"/>
        <end position="353"/>
    </location>
</feature>
<dbReference type="AlphaFoldDB" id="A0AAP0JME8"/>
<dbReference type="EMBL" id="JBBNAE010000003">
    <property type="protein sequence ID" value="KAK9136731.1"/>
    <property type="molecule type" value="Genomic_DNA"/>
</dbReference>
<gene>
    <name evidence="2" type="ORF">Sjap_007325</name>
</gene>
<proteinExistence type="predicted"/>
<evidence type="ECO:0000313" key="2">
    <source>
        <dbReference type="EMBL" id="KAK9136731.1"/>
    </source>
</evidence>
<comment type="caution">
    <text evidence="2">The sequence shown here is derived from an EMBL/GenBank/DDBJ whole genome shotgun (WGS) entry which is preliminary data.</text>
</comment>
<feature type="compositionally biased region" description="Basic and acidic residues" evidence="1">
    <location>
        <begin position="296"/>
        <end position="305"/>
    </location>
</feature>
<organism evidence="2 3">
    <name type="scientific">Stephania japonica</name>
    <dbReference type="NCBI Taxonomy" id="461633"/>
    <lineage>
        <taxon>Eukaryota</taxon>
        <taxon>Viridiplantae</taxon>
        <taxon>Streptophyta</taxon>
        <taxon>Embryophyta</taxon>
        <taxon>Tracheophyta</taxon>
        <taxon>Spermatophyta</taxon>
        <taxon>Magnoliopsida</taxon>
        <taxon>Ranunculales</taxon>
        <taxon>Menispermaceae</taxon>
        <taxon>Menispermoideae</taxon>
        <taxon>Cissampelideae</taxon>
        <taxon>Stephania</taxon>
    </lineage>
</organism>
<reference evidence="2 3" key="1">
    <citation type="submission" date="2024-01" db="EMBL/GenBank/DDBJ databases">
        <title>Genome assemblies of Stephania.</title>
        <authorList>
            <person name="Yang L."/>
        </authorList>
    </citation>
    <scope>NUCLEOTIDE SEQUENCE [LARGE SCALE GENOMIC DNA]</scope>
    <source>
        <strain evidence="2">QJT</strain>
        <tissue evidence="2">Leaf</tissue>
    </source>
</reference>
<dbReference type="Proteomes" id="UP001417504">
    <property type="component" value="Unassembled WGS sequence"/>
</dbReference>
<evidence type="ECO:0000256" key="1">
    <source>
        <dbReference type="SAM" id="MobiDB-lite"/>
    </source>
</evidence>
<feature type="region of interest" description="Disordered" evidence="1">
    <location>
        <begin position="258"/>
        <end position="277"/>
    </location>
</feature>